<keyword evidence="6" id="KW-1015">Disulfide bond</keyword>
<dbReference type="Gene3D" id="1.20.1070.10">
    <property type="entry name" value="Rhodopsin 7-helix transmembrane proteins"/>
    <property type="match status" value="1"/>
</dbReference>
<dbReference type="GO" id="GO:0004930">
    <property type="term" value="F:G protein-coupled receptor activity"/>
    <property type="evidence" value="ECO:0007669"/>
    <property type="project" value="InterPro"/>
</dbReference>
<dbReference type="Gene3D" id="2.60.220.50">
    <property type="match status" value="1"/>
</dbReference>
<dbReference type="Pfam" id="PF00002">
    <property type="entry name" value="7tm_2"/>
    <property type="match status" value="1"/>
</dbReference>
<evidence type="ECO:0000313" key="11">
    <source>
        <dbReference type="Proteomes" id="UP000005408"/>
    </source>
</evidence>
<evidence type="ECO:0000313" key="10">
    <source>
        <dbReference type="EnsemblMetazoa" id="G5777.1:cds"/>
    </source>
</evidence>
<dbReference type="PROSITE" id="PS50221">
    <property type="entry name" value="GAIN_B"/>
    <property type="match status" value="1"/>
</dbReference>
<name>A0A8W8NE35_MAGGI</name>
<feature type="domain" description="G-protein coupled receptors family 2 profile 2" evidence="9">
    <location>
        <begin position="57"/>
        <end position="224"/>
    </location>
</feature>
<protein>
    <submittedName>
        <fullName evidence="10">Uncharacterized protein</fullName>
    </submittedName>
</protein>
<dbReference type="SMART" id="SM00303">
    <property type="entry name" value="GPS"/>
    <property type="match status" value="1"/>
</dbReference>
<evidence type="ECO:0000256" key="6">
    <source>
        <dbReference type="ARBA" id="ARBA00023157"/>
    </source>
</evidence>
<evidence type="ECO:0000259" key="8">
    <source>
        <dbReference type="PROSITE" id="PS50221"/>
    </source>
</evidence>
<dbReference type="AlphaFoldDB" id="A0A8W8NE35"/>
<dbReference type="GO" id="GO:0005886">
    <property type="term" value="C:plasma membrane"/>
    <property type="evidence" value="ECO:0007669"/>
    <property type="project" value="TreeGrafter"/>
</dbReference>
<dbReference type="InterPro" id="IPR000832">
    <property type="entry name" value="GPCR_2_secretin-like"/>
</dbReference>
<dbReference type="PRINTS" id="PR01694">
    <property type="entry name" value="BAIPRECURSOR"/>
</dbReference>
<evidence type="ECO:0000256" key="5">
    <source>
        <dbReference type="ARBA" id="ARBA00023136"/>
    </source>
</evidence>
<dbReference type="InterPro" id="IPR017981">
    <property type="entry name" value="GPCR_2-like_7TM"/>
</dbReference>
<feature type="transmembrane region" description="Helical" evidence="7">
    <location>
        <begin position="92"/>
        <end position="112"/>
    </location>
</feature>
<sequence length="351" mass="40107">MHAVCVSWDFPLSKWTERGCKVSHSDFTRTVCQCNHLTNFAILMRPYSSATEDKQSLKTMSLVGVILSISFTALTCVIYILTWRYIKSDQNIIMINLCGSLILSYVIFISAVEQTGNEGVCIATTAIIHYFFLVTFFSMLGMGVYYFLSITVTYYAMYVANNFKSISRVHWFLLAIWGIPVIITTTTLGAFWGKDYHLKYYCWLSMESGSLYMFIIPVCIISVVIQGLKNRYPAVGTFISIAEHNKKETTSVSRSQSTSKFNAPLVETKKKGLFEKLRNNKVKKSDSFMTERTASTDCPASVSHEKSFVMSENDPTNNTMKLTSQEGRTMRRFRFSFNLNPWKKKYTVTEM</sequence>
<dbReference type="PANTHER" id="PTHR12011">
    <property type="entry name" value="ADHESION G-PROTEIN COUPLED RECEPTOR"/>
    <property type="match status" value="1"/>
</dbReference>
<evidence type="ECO:0000259" key="9">
    <source>
        <dbReference type="PROSITE" id="PS50261"/>
    </source>
</evidence>
<organism evidence="10 11">
    <name type="scientific">Magallana gigas</name>
    <name type="common">Pacific oyster</name>
    <name type="synonym">Crassostrea gigas</name>
    <dbReference type="NCBI Taxonomy" id="29159"/>
    <lineage>
        <taxon>Eukaryota</taxon>
        <taxon>Metazoa</taxon>
        <taxon>Spiralia</taxon>
        <taxon>Lophotrochozoa</taxon>
        <taxon>Mollusca</taxon>
        <taxon>Bivalvia</taxon>
        <taxon>Autobranchia</taxon>
        <taxon>Pteriomorphia</taxon>
        <taxon>Ostreida</taxon>
        <taxon>Ostreoidea</taxon>
        <taxon>Ostreidae</taxon>
        <taxon>Magallana</taxon>
    </lineage>
</organism>
<reference evidence="10" key="1">
    <citation type="submission" date="2022-08" db="UniProtKB">
        <authorList>
            <consortium name="EnsemblMetazoa"/>
        </authorList>
    </citation>
    <scope>IDENTIFICATION</scope>
    <source>
        <strain evidence="10">05x7-T-G4-1.051#20</strain>
    </source>
</reference>
<keyword evidence="4 7" id="KW-1133">Transmembrane helix</keyword>
<evidence type="ECO:0000256" key="7">
    <source>
        <dbReference type="SAM" id="Phobius"/>
    </source>
</evidence>
<dbReference type="InterPro" id="IPR046338">
    <property type="entry name" value="GAIN_dom_sf"/>
</dbReference>
<keyword evidence="5 7" id="KW-0472">Membrane</keyword>
<dbReference type="InterPro" id="IPR000203">
    <property type="entry name" value="GPS"/>
</dbReference>
<dbReference type="Pfam" id="PF01825">
    <property type="entry name" value="GPS"/>
    <property type="match status" value="1"/>
</dbReference>
<dbReference type="PROSITE" id="PS50261">
    <property type="entry name" value="G_PROTEIN_RECEP_F2_4"/>
    <property type="match status" value="1"/>
</dbReference>
<feature type="transmembrane region" description="Helical" evidence="7">
    <location>
        <begin position="172"/>
        <end position="191"/>
    </location>
</feature>
<dbReference type="Proteomes" id="UP000005408">
    <property type="component" value="Unassembled WGS sequence"/>
</dbReference>
<dbReference type="GO" id="GO:0007166">
    <property type="term" value="P:cell surface receptor signaling pathway"/>
    <property type="evidence" value="ECO:0007669"/>
    <property type="project" value="InterPro"/>
</dbReference>
<feature type="transmembrane region" description="Helical" evidence="7">
    <location>
        <begin position="211"/>
        <end position="228"/>
    </location>
</feature>
<keyword evidence="2 7" id="KW-0812">Transmembrane</keyword>
<keyword evidence="11" id="KW-1185">Reference proteome</keyword>
<evidence type="ECO:0000256" key="4">
    <source>
        <dbReference type="ARBA" id="ARBA00022989"/>
    </source>
</evidence>
<evidence type="ECO:0000256" key="1">
    <source>
        <dbReference type="ARBA" id="ARBA00004141"/>
    </source>
</evidence>
<proteinExistence type="predicted"/>
<dbReference type="InterPro" id="IPR008077">
    <property type="entry name" value="GPCR_2_brain_angio_inhib"/>
</dbReference>
<evidence type="ECO:0000256" key="2">
    <source>
        <dbReference type="ARBA" id="ARBA00022692"/>
    </source>
</evidence>
<feature type="transmembrane region" description="Helical" evidence="7">
    <location>
        <begin position="62"/>
        <end position="86"/>
    </location>
</feature>
<evidence type="ECO:0000256" key="3">
    <source>
        <dbReference type="ARBA" id="ARBA00022737"/>
    </source>
</evidence>
<keyword evidence="3" id="KW-0677">Repeat</keyword>
<dbReference type="PANTHER" id="PTHR12011:SF347">
    <property type="entry name" value="FI21270P1-RELATED"/>
    <property type="match status" value="1"/>
</dbReference>
<comment type="subcellular location">
    <subcellularLocation>
        <location evidence="1">Membrane</location>
        <topology evidence="1">Multi-pass membrane protein</topology>
    </subcellularLocation>
</comment>
<accession>A0A8W8NE35</accession>
<feature type="domain" description="GAIN-B" evidence="8">
    <location>
        <begin position="1"/>
        <end position="50"/>
    </location>
</feature>
<dbReference type="EnsemblMetazoa" id="G5777.1">
    <property type="protein sequence ID" value="G5777.1:cds"/>
    <property type="gene ID" value="G5777"/>
</dbReference>
<dbReference type="InterPro" id="IPR057244">
    <property type="entry name" value="GAIN_B"/>
</dbReference>